<evidence type="ECO:0000313" key="1">
    <source>
        <dbReference type="EMBL" id="CYU76169.1"/>
    </source>
</evidence>
<dbReference type="RefSeq" id="WP_024411250.1">
    <property type="nucleotide sequence ID" value="NZ_CECW01000036.1"/>
</dbReference>
<reference evidence="3 4" key="1">
    <citation type="submission" date="2016-02" db="EMBL/GenBank/DDBJ databases">
        <authorList>
            <consortium name="Pathogen Informatics"/>
        </authorList>
    </citation>
    <scope>NUCLEOTIDE SEQUENCE [LARGE SCALE GENOMIC DNA]</scope>
    <source>
        <strain evidence="1 4">LSS48</strain>
        <strain evidence="2 3">LSS80</strain>
    </source>
</reference>
<dbReference type="AlphaFoldDB" id="A0A0Z8HL89"/>
<evidence type="ECO:0000313" key="3">
    <source>
        <dbReference type="Proteomes" id="UP000070960"/>
    </source>
</evidence>
<accession>A0A0Z8HL89</accession>
<protein>
    <submittedName>
        <fullName evidence="1">Uncharacterized protein</fullName>
    </submittedName>
</protein>
<organism evidence="1 4">
    <name type="scientific">Streptococcus suis</name>
    <dbReference type="NCBI Taxonomy" id="1307"/>
    <lineage>
        <taxon>Bacteria</taxon>
        <taxon>Bacillati</taxon>
        <taxon>Bacillota</taxon>
        <taxon>Bacilli</taxon>
        <taxon>Lactobacillales</taxon>
        <taxon>Streptococcaceae</taxon>
        <taxon>Streptococcus</taxon>
    </lineage>
</organism>
<evidence type="ECO:0000313" key="4">
    <source>
        <dbReference type="Proteomes" id="UP000073485"/>
    </source>
</evidence>
<dbReference type="Proteomes" id="UP000073485">
    <property type="component" value="Unassembled WGS sequence"/>
</dbReference>
<gene>
    <name evidence="1" type="ORF">ERS132410_00992</name>
    <name evidence="2" type="ORF">ERS132442_02197</name>
</gene>
<dbReference type="Proteomes" id="UP000070960">
    <property type="component" value="Unassembled WGS sequence"/>
</dbReference>
<sequence>MDNKILLKAIFDGLSNVPQKPNLEVLYCSKSEGEQRLASVEWENIGVEQTNDFLFKDGKINQNNCGAKWNTGTKLFREELEPQIIQFFSRYSFTDESIDAINFDLSALINYKSLQREFDFESIFYDQMFELYTSGYIPVGYEGDYPNGTFYVMNPQSEPSEE</sequence>
<evidence type="ECO:0000313" key="2">
    <source>
        <dbReference type="EMBL" id="CYW07482.1"/>
    </source>
</evidence>
<name>A0A0Z8HL89_STRSU</name>
<proteinExistence type="predicted"/>
<dbReference type="EMBL" id="FIGO01000005">
    <property type="protein sequence ID" value="CYU76169.1"/>
    <property type="molecule type" value="Genomic_DNA"/>
</dbReference>
<dbReference type="EMBL" id="FIIE01000033">
    <property type="protein sequence ID" value="CYW07482.1"/>
    <property type="molecule type" value="Genomic_DNA"/>
</dbReference>